<evidence type="ECO:0000313" key="3">
    <source>
        <dbReference type="Proteomes" id="UP000011682"/>
    </source>
</evidence>
<reference evidence="2" key="1">
    <citation type="submission" date="2013-05" db="EMBL/GenBank/DDBJ databases">
        <title>Genome assembly of Cystobacter fuscus DSM 2262.</title>
        <authorList>
            <person name="Sharma G."/>
            <person name="Khatri I."/>
            <person name="Kaur C."/>
            <person name="Mayilraj S."/>
            <person name="Subramanian S."/>
        </authorList>
    </citation>
    <scope>NUCLEOTIDE SEQUENCE [LARGE SCALE GENOMIC DNA]</scope>
    <source>
        <strain evidence="2">DSM 2262</strain>
    </source>
</reference>
<comment type="caution">
    <text evidence="2">The sequence shown here is derived from an EMBL/GenBank/DDBJ whole genome shotgun (WGS) entry which is preliminary data.</text>
</comment>
<feature type="region of interest" description="Disordered" evidence="1">
    <location>
        <begin position="1"/>
        <end position="38"/>
    </location>
</feature>
<dbReference type="EMBL" id="ANAH02000001">
    <property type="protein sequence ID" value="EPX65371.1"/>
    <property type="molecule type" value="Genomic_DNA"/>
</dbReference>
<protein>
    <submittedName>
        <fullName evidence="2">Uncharacterized protein</fullName>
    </submittedName>
</protein>
<dbReference type="AlphaFoldDB" id="S9PQQ5"/>
<sequence>MKRTRTQSDESCDHDIPSHPWRSGSRRPATERKMRPGR</sequence>
<organism evidence="2 3">
    <name type="scientific">Cystobacter fuscus (strain ATCC 25194 / DSM 2262 / NBRC 100088 / M29)</name>
    <dbReference type="NCBI Taxonomy" id="1242864"/>
    <lineage>
        <taxon>Bacteria</taxon>
        <taxon>Pseudomonadati</taxon>
        <taxon>Myxococcota</taxon>
        <taxon>Myxococcia</taxon>
        <taxon>Myxococcales</taxon>
        <taxon>Cystobacterineae</taxon>
        <taxon>Archangiaceae</taxon>
        <taxon>Cystobacter</taxon>
    </lineage>
</organism>
<proteinExistence type="predicted"/>
<evidence type="ECO:0000313" key="2">
    <source>
        <dbReference type="EMBL" id="EPX65371.1"/>
    </source>
</evidence>
<name>S9PQQ5_CYSF2</name>
<feature type="compositionally biased region" description="Basic and acidic residues" evidence="1">
    <location>
        <begin position="1"/>
        <end position="17"/>
    </location>
</feature>
<evidence type="ECO:0000256" key="1">
    <source>
        <dbReference type="SAM" id="MobiDB-lite"/>
    </source>
</evidence>
<keyword evidence="3" id="KW-1185">Reference proteome</keyword>
<feature type="compositionally biased region" description="Basic and acidic residues" evidence="1">
    <location>
        <begin position="28"/>
        <end position="38"/>
    </location>
</feature>
<accession>S9PQQ5</accession>
<gene>
    <name evidence="2" type="ORF">D187_000797</name>
</gene>
<dbReference type="Proteomes" id="UP000011682">
    <property type="component" value="Unassembled WGS sequence"/>
</dbReference>